<dbReference type="EMBL" id="MTKO01000001">
    <property type="protein sequence ID" value="RWX48312.1"/>
    <property type="molecule type" value="Genomic_DNA"/>
</dbReference>
<protein>
    <recommendedName>
        <fullName evidence="3">Nucleotidyltransferase domain-containing protein</fullName>
    </recommendedName>
</protein>
<evidence type="ECO:0000313" key="1">
    <source>
        <dbReference type="EMBL" id="RWX48312.1"/>
    </source>
</evidence>
<dbReference type="InterPro" id="IPR043519">
    <property type="entry name" value="NT_sf"/>
</dbReference>
<organism evidence="1 2">
    <name type="scientific">Candidatus Electrothrix aarhusensis</name>
    <dbReference type="NCBI Taxonomy" id="1859131"/>
    <lineage>
        <taxon>Bacteria</taxon>
        <taxon>Pseudomonadati</taxon>
        <taxon>Thermodesulfobacteriota</taxon>
        <taxon>Desulfobulbia</taxon>
        <taxon>Desulfobulbales</taxon>
        <taxon>Desulfobulbaceae</taxon>
        <taxon>Candidatus Electrothrix</taxon>
    </lineage>
</organism>
<comment type="caution">
    <text evidence="1">The sequence shown here is derived from an EMBL/GenBank/DDBJ whole genome shotgun (WGS) entry which is preliminary data.</text>
</comment>
<dbReference type="AlphaFoldDB" id="A0A444J5J5"/>
<dbReference type="Gene3D" id="3.30.460.10">
    <property type="entry name" value="Beta Polymerase, domain 2"/>
    <property type="match status" value="1"/>
</dbReference>
<evidence type="ECO:0008006" key="3">
    <source>
        <dbReference type="Google" id="ProtNLM"/>
    </source>
</evidence>
<dbReference type="SUPFAM" id="SSF81301">
    <property type="entry name" value="Nucleotidyltransferase"/>
    <property type="match status" value="1"/>
</dbReference>
<keyword evidence="2" id="KW-1185">Reference proteome</keyword>
<dbReference type="Proteomes" id="UP000287853">
    <property type="component" value="Unassembled WGS sequence"/>
</dbReference>
<proteinExistence type="predicted"/>
<evidence type="ECO:0000313" key="2">
    <source>
        <dbReference type="Proteomes" id="UP000287853"/>
    </source>
</evidence>
<reference evidence="1 2" key="1">
    <citation type="submission" date="2017-01" db="EMBL/GenBank/DDBJ databases">
        <title>The cable genome- insights into the physiology and evolution of filamentous bacteria capable of sulfide oxidation via long distance electron transfer.</title>
        <authorList>
            <person name="Schreiber L."/>
            <person name="Bjerg J.T."/>
            <person name="Boggild A."/>
            <person name="Van De Vossenberg J."/>
            <person name="Meysman F."/>
            <person name="Nielsen L.P."/>
            <person name="Schramm A."/>
            <person name="Kjeldsen K.U."/>
        </authorList>
    </citation>
    <scope>NUCLEOTIDE SEQUENCE [LARGE SCALE GENOMIC DNA]</scope>
    <source>
        <strain evidence="1">MCF</strain>
    </source>
</reference>
<sequence>MAAGKQKYSTLYDRGAESEPGGFDLVLILFSRVRNEARQDSDWDILIIADHLLEKPVEKEGVEL</sequence>
<name>A0A444J5J5_9BACT</name>
<gene>
    <name evidence="1" type="ORF">H206_05141</name>
</gene>
<accession>A0A444J5J5</accession>